<evidence type="ECO:0000313" key="2">
    <source>
        <dbReference type="Proteomes" id="UP001356427"/>
    </source>
</evidence>
<dbReference type="AlphaFoldDB" id="A0AAN8LCV0"/>
<gene>
    <name evidence="1" type="ORF">J4Q44_G00227760</name>
</gene>
<name>A0AAN8LCV0_9TELE</name>
<accession>A0AAN8LCV0</accession>
<proteinExistence type="predicted"/>
<organism evidence="1 2">
    <name type="scientific">Coregonus suidteri</name>
    <dbReference type="NCBI Taxonomy" id="861788"/>
    <lineage>
        <taxon>Eukaryota</taxon>
        <taxon>Metazoa</taxon>
        <taxon>Chordata</taxon>
        <taxon>Craniata</taxon>
        <taxon>Vertebrata</taxon>
        <taxon>Euteleostomi</taxon>
        <taxon>Actinopterygii</taxon>
        <taxon>Neopterygii</taxon>
        <taxon>Teleostei</taxon>
        <taxon>Protacanthopterygii</taxon>
        <taxon>Salmoniformes</taxon>
        <taxon>Salmonidae</taxon>
        <taxon>Coregoninae</taxon>
        <taxon>Coregonus</taxon>
    </lineage>
</organism>
<keyword evidence="2" id="KW-1185">Reference proteome</keyword>
<reference evidence="1 2" key="1">
    <citation type="submission" date="2021-04" db="EMBL/GenBank/DDBJ databases">
        <authorList>
            <person name="De Guttry C."/>
            <person name="Zahm M."/>
            <person name="Klopp C."/>
            <person name="Cabau C."/>
            <person name="Louis A."/>
            <person name="Berthelot C."/>
            <person name="Parey E."/>
            <person name="Roest Crollius H."/>
            <person name="Montfort J."/>
            <person name="Robinson-Rechavi M."/>
            <person name="Bucao C."/>
            <person name="Bouchez O."/>
            <person name="Gislard M."/>
            <person name="Lluch J."/>
            <person name="Milhes M."/>
            <person name="Lampietro C."/>
            <person name="Lopez Roques C."/>
            <person name="Donnadieu C."/>
            <person name="Braasch I."/>
            <person name="Desvignes T."/>
            <person name="Postlethwait J."/>
            <person name="Bobe J."/>
            <person name="Wedekind C."/>
            <person name="Guiguen Y."/>
        </authorList>
    </citation>
    <scope>NUCLEOTIDE SEQUENCE [LARGE SCALE GENOMIC DNA]</scope>
    <source>
        <strain evidence="1">Cs_M1</strain>
        <tissue evidence="1">Blood</tissue>
    </source>
</reference>
<comment type="caution">
    <text evidence="1">The sequence shown here is derived from an EMBL/GenBank/DDBJ whole genome shotgun (WGS) entry which is preliminary data.</text>
</comment>
<protein>
    <submittedName>
        <fullName evidence="1">Uncharacterized protein</fullName>
    </submittedName>
</protein>
<sequence>MPYWCQWQESLVRQVSPAQKAPLAQLALQGKVLWDSPDPRALPDHPDLLATPHLANMAPQVGPVSLVSLAQLARKERRAQLDFKVPGACLDLLEAPDLLGSLPLATLDLTVCPEQWGQEGKQVLRDIQVCLVCQELRGIEEWVSQGHKVRQGLWDLWDQLGSLEHPELESQASQESLVRQEIQVAQVGMGPLVLWDCQVLRATLGLLV</sequence>
<dbReference type="EMBL" id="JAGTTL010000020">
    <property type="protein sequence ID" value="KAK6307628.1"/>
    <property type="molecule type" value="Genomic_DNA"/>
</dbReference>
<dbReference type="Proteomes" id="UP001356427">
    <property type="component" value="Unassembled WGS sequence"/>
</dbReference>
<evidence type="ECO:0000313" key="1">
    <source>
        <dbReference type="EMBL" id="KAK6307628.1"/>
    </source>
</evidence>